<organism evidence="12 13">
    <name type="scientific">Quillaja saponaria</name>
    <name type="common">Soap bark tree</name>
    <dbReference type="NCBI Taxonomy" id="32244"/>
    <lineage>
        <taxon>Eukaryota</taxon>
        <taxon>Viridiplantae</taxon>
        <taxon>Streptophyta</taxon>
        <taxon>Embryophyta</taxon>
        <taxon>Tracheophyta</taxon>
        <taxon>Spermatophyta</taxon>
        <taxon>Magnoliopsida</taxon>
        <taxon>eudicotyledons</taxon>
        <taxon>Gunneridae</taxon>
        <taxon>Pentapetalae</taxon>
        <taxon>rosids</taxon>
        <taxon>fabids</taxon>
        <taxon>Fabales</taxon>
        <taxon>Quillajaceae</taxon>
        <taxon>Quillaja</taxon>
    </lineage>
</organism>
<dbReference type="InterPro" id="IPR003591">
    <property type="entry name" value="Leu-rich_rpt_typical-subtyp"/>
</dbReference>
<evidence type="ECO:0000256" key="5">
    <source>
        <dbReference type="ARBA" id="ARBA00022821"/>
    </source>
</evidence>
<feature type="signal peptide" evidence="9">
    <location>
        <begin position="1"/>
        <end position="22"/>
    </location>
</feature>
<evidence type="ECO:0000256" key="1">
    <source>
        <dbReference type="ARBA" id="ARBA00008894"/>
    </source>
</evidence>
<dbReference type="Gene3D" id="1.10.8.430">
    <property type="entry name" value="Helical domain of apoptotic protease-activating factors"/>
    <property type="match status" value="1"/>
</dbReference>
<dbReference type="EMBL" id="JARAOO010000013">
    <property type="protein sequence ID" value="KAJ7946916.1"/>
    <property type="molecule type" value="Genomic_DNA"/>
</dbReference>
<dbReference type="KEGG" id="qsa:O6P43_031782"/>
<protein>
    <submittedName>
        <fullName evidence="12">Disease resistance protein</fullName>
    </submittedName>
</protein>
<dbReference type="InterPro" id="IPR057135">
    <property type="entry name" value="At4g27190-like_LRR"/>
</dbReference>
<dbReference type="GO" id="GO:0006952">
    <property type="term" value="P:defense response"/>
    <property type="evidence" value="ECO:0007669"/>
    <property type="project" value="UniProtKB-KW"/>
</dbReference>
<evidence type="ECO:0000313" key="13">
    <source>
        <dbReference type="Proteomes" id="UP001163823"/>
    </source>
</evidence>
<dbReference type="PANTHER" id="PTHR33463:SF204">
    <property type="entry name" value="NB-ARC DOMAIN-CONTAINING PROTEIN"/>
    <property type="match status" value="1"/>
</dbReference>
<evidence type="ECO:0000256" key="6">
    <source>
        <dbReference type="ARBA" id="ARBA00022840"/>
    </source>
</evidence>
<evidence type="ECO:0000256" key="2">
    <source>
        <dbReference type="ARBA" id="ARBA00022614"/>
    </source>
</evidence>
<evidence type="ECO:0000259" key="11">
    <source>
        <dbReference type="Pfam" id="PF23247"/>
    </source>
</evidence>
<evidence type="ECO:0000313" key="12">
    <source>
        <dbReference type="EMBL" id="KAJ7946916.1"/>
    </source>
</evidence>
<dbReference type="SUPFAM" id="SSF52540">
    <property type="entry name" value="P-loop containing nucleoside triphosphate hydrolases"/>
    <property type="match status" value="1"/>
</dbReference>
<evidence type="ECO:0000256" key="3">
    <source>
        <dbReference type="ARBA" id="ARBA00022737"/>
    </source>
</evidence>
<dbReference type="InterPro" id="IPR027417">
    <property type="entry name" value="P-loop_NTPase"/>
</dbReference>
<proteinExistence type="inferred from homology"/>
<sequence length="1029" mass="117204">MSETVALVTSIVSCLTVVVTLLSPCVREHLSEQYSYLRKRKDNLKALEMKLKNLKSLIATIDEQFKGKKLRKCDDYSTWKKAAEDFSKEVAESNFKVATDRTCCGLPNCCSQYEAGNNVAKKVKQLDEIMDQGKFFTKTESSVVGYMRTTTELVGEKTKSAVEKIWKSVIEKEEVGTICVYGMACLGKTAVVTEINNRALKVKNKLELEDRSNTVASDDKDSRELFDKVIWVSVAYESSQPSIEKLQKDIAKRIPVDLNVVTDKEERANILLRALSVKRFLLILDDMWKDFSLEEVCIPRPTNGSKVIIISRSLPVCSSIKIDEKIKIEPLSDEEAWKLFVNEADKTLDELKNQETKVDIKDLVKECERLPLVIIMVARALKDIRNEDTKDVDTSWSDALKMLRENPAIMESVNKKSFARLISSYEMLNEKTRSCFLYCALFPMGHHIQVKKLMEYWLWEGLLDDVPQIEDSMKRVGQVEDKMKQASKIVDELKDAYFLEVVSQGEQAQVKMPNLVWHMAVHLTNERPHFFIKAGTELTKFPLEGDWPEDVERASLMGNQFIGLRGEPNCPKLITLLLQHNPIPWKPYEHFFHSMPNLQILDLSFTEISSLPKSFTNLGKLRGLLLRNCPKLKCLPSLEKCRKLIVLDLSYSPIEQLPNGMEQLTNLVRLNLSHTRVEELPSGLVPKLTQLQELLMMANNSSYLWGPKHMKESEEACIEELAALQNLAILQIHFLNAEAFDEFVNEKHNCPPNFIFCVGGFCGGNLPKNSVLISDFLVKAQPVSLPKQTSQLHVWNNSDLNLLHIACHLQNLQLIDMFNCEDLEYLFEVKTLQFLPNLKRILVSQCKKMEAVIKSDGSNSTKVMFQRLEELVLSELPMLKDIYRGEMKWDSLKNIVLWKCDALKMTPSLESKVKRERPTSEFCHQPVKASPPAELSRKRGKPSSPSRSCNQEPTHIRSHSDGSSPTTAPSKIENKRTLQRGNRKLLDSLAIDFPSDQNPQGLGSAIGQKIITLLPPYLQQKWSGVWNYS</sequence>
<dbReference type="Gene3D" id="1.10.10.10">
    <property type="entry name" value="Winged helix-like DNA-binding domain superfamily/Winged helix DNA-binding domain"/>
    <property type="match status" value="1"/>
</dbReference>
<dbReference type="InterPro" id="IPR050905">
    <property type="entry name" value="Plant_NBS-LRR"/>
</dbReference>
<dbReference type="Pfam" id="PF23247">
    <property type="entry name" value="LRR_RPS2"/>
    <property type="match status" value="1"/>
</dbReference>
<dbReference type="GO" id="GO:0005524">
    <property type="term" value="F:ATP binding"/>
    <property type="evidence" value="ECO:0007669"/>
    <property type="project" value="UniProtKB-KW"/>
</dbReference>
<evidence type="ECO:0000256" key="4">
    <source>
        <dbReference type="ARBA" id="ARBA00022741"/>
    </source>
</evidence>
<comment type="similarity">
    <text evidence="1">Belongs to the disease resistance NB-LRR family.</text>
</comment>
<dbReference type="InterPro" id="IPR042197">
    <property type="entry name" value="Apaf_helical"/>
</dbReference>
<evidence type="ECO:0000259" key="10">
    <source>
        <dbReference type="Pfam" id="PF00931"/>
    </source>
</evidence>
<dbReference type="Pfam" id="PF00931">
    <property type="entry name" value="NB-ARC"/>
    <property type="match status" value="2"/>
</dbReference>
<feature type="domain" description="NB-ARC" evidence="10">
    <location>
        <begin position="160"/>
        <end position="203"/>
    </location>
</feature>
<evidence type="ECO:0000256" key="8">
    <source>
        <dbReference type="SAM" id="MobiDB-lite"/>
    </source>
</evidence>
<feature type="domain" description="NB-ARC" evidence="10">
    <location>
        <begin position="215"/>
        <end position="344"/>
    </location>
</feature>
<dbReference type="SMART" id="SM00369">
    <property type="entry name" value="LRR_TYP"/>
    <property type="match status" value="2"/>
</dbReference>
<feature type="chain" id="PRO_5042128262" evidence="9">
    <location>
        <begin position="23"/>
        <end position="1029"/>
    </location>
</feature>
<feature type="domain" description="Disease resistance protein At4g27190-like leucine-rich repeats" evidence="11">
    <location>
        <begin position="808"/>
        <end position="904"/>
    </location>
</feature>
<comment type="caution">
    <text evidence="12">The sequence shown here is derived from an EMBL/GenBank/DDBJ whole genome shotgun (WGS) entry which is preliminary data.</text>
</comment>
<keyword evidence="4" id="KW-0547">Nucleotide-binding</keyword>
<keyword evidence="9" id="KW-0732">Signal</keyword>
<dbReference type="InterPro" id="IPR032675">
    <property type="entry name" value="LRR_dom_sf"/>
</dbReference>
<feature type="coiled-coil region" evidence="7">
    <location>
        <begin position="37"/>
        <end position="64"/>
    </location>
</feature>
<evidence type="ECO:0000256" key="9">
    <source>
        <dbReference type="SAM" id="SignalP"/>
    </source>
</evidence>
<reference evidence="12" key="1">
    <citation type="journal article" date="2023" name="Science">
        <title>Elucidation of the pathway for biosynthesis of saponin adjuvants from the soapbark tree.</title>
        <authorList>
            <person name="Reed J."/>
            <person name="Orme A."/>
            <person name="El-Demerdash A."/>
            <person name="Owen C."/>
            <person name="Martin L.B.B."/>
            <person name="Misra R.C."/>
            <person name="Kikuchi S."/>
            <person name="Rejzek M."/>
            <person name="Martin A.C."/>
            <person name="Harkess A."/>
            <person name="Leebens-Mack J."/>
            <person name="Louveau T."/>
            <person name="Stephenson M.J."/>
            <person name="Osbourn A."/>
        </authorList>
    </citation>
    <scope>NUCLEOTIDE SEQUENCE</scope>
    <source>
        <strain evidence="12">S10</strain>
    </source>
</reference>
<accession>A0AAD7P985</accession>
<dbReference type="PANTHER" id="PTHR33463">
    <property type="entry name" value="NB-ARC DOMAIN-CONTAINING PROTEIN-RELATED"/>
    <property type="match status" value="1"/>
</dbReference>
<feature type="region of interest" description="Disordered" evidence="8">
    <location>
        <begin position="910"/>
        <end position="977"/>
    </location>
</feature>
<keyword evidence="2" id="KW-0433">Leucine-rich repeat</keyword>
<dbReference type="InterPro" id="IPR002182">
    <property type="entry name" value="NB-ARC"/>
</dbReference>
<keyword evidence="6" id="KW-0067">ATP-binding</keyword>
<dbReference type="InterPro" id="IPR036388">
    <property type="entry name" value="WH-like_DNA-bd_sf"/>
</dbReference>
<dbReference type="GO" id="GO:0043531">
    <property type="term" value="F:ADP binding"/>
    <property type="evidence" value="ECO:0007669"/>
    <property type="project" value="InterPro"/>
</dbReference>
<dbReference type="Gene3D" id="3.40.50.300">
    <property type="entry name" value="P-loop containing nucleotide triphosphate hydrolases"/>
    <property type="match status" value="1"/>
</dbReference>
<dbReference type="SUPFAM" id="SSF52058">
    <property type="entry name" value="L domain-like"/>
    <property type="match status" value="1"/>
</dbReference>
<gene>
    <name evidence="12" type="ORF">O6P43_031782</name>
</gene>
<dbReference type="PRINTS" id="PR00364">
    <property type="entry name" value="DISEASERSIST"/>
</dbReference>
<keyword evidence="13" id="KW-1185">Reference proteome</keyword>
<name>A0AAD7P985_QUISA</name>
<evidence type="ECO:0000256" key="7">
    <source>
        <dbReference type="SAM" id="Coils"/>
    </source>
</evidence>
<keyword evidence="7" id="KW-0175">Coiled coil</keyword>
<dbReference type="AlphaFoldDB" id="A0AAD7P985"/>
<dbReference type="Proteomes" id="UP001163823">
    <property type="component" value="Chromosome 13"/>
</dbReference>
<dbReference type="Gene3D" id="3.80.10.10">
    <property type="entry name" value="Ribonuclease Inhibitor"/>
    <property type="match status" value="2"/>
</dbReference>
<keyword evidence="5" id="KW-0611">Plant defense</keyword>
<keyword evidence="3" id="KW-0677">Repeat</keyword>